<name>A0A8D8A1D6_CULPI</name>
<dbReference type="EMBL" id="HBUE01289134">
    <property type="protein sequence ID" value="CAG6573262.1"/>
    <property type="molecule type" value="Transcribed_RNA"/>
</dbReference>
<feature type="compositionally biased region" description="Polar residues" evidence="1">
    <location>
        <begin position="22"/>
        <end position="31"/>
    </location>
</feature>
<dbReference type="EMBL" id="HBUE01007348">
    <property type="protein sequence ID" value="CAG6446647.1"/>
    <property type="molecule type" value="Transcribed_RNA"/>
</dbReference>
<feature type="compositionally biased region" description="Basic residues" evidence="1">
    <location>
        <begin position="35"/>
        <end position="46"/>
    </location>
</feature>
<evidence type="ECO:0000313" key="2">
    <source>
        <dbReference type="EMBL" id="CAG6446647.1"/>
    </source>
</evidence>
<dbReference type="AlphaFoldDB" id="A0A8D8A1D6"/>
<evidence type="ECO:0000256" key="1">
    <source>
        <dbReference type="SAM" id="MobiDB-lite"/>
    </source>
</evidence>
<feature type="compositionally biased region" description="Low complexity" evidence="1">
    <location>
        <begin position="47"/>
        <end position="60"/>
    </location>
</feature>
<reference evidence="2" key="1">
    <citation type="submission" date="2021-05" db="EMBL/GenBank/DDBJ databases">
        <authorList>
            <person name="Alioto T."/>
            <person name="Alioto T."/>
            <person name="Gomez Garrido J."/>
        </authorList>
    </citation>
    <scope>NUCLEOTIDE SEQUENCE</scope>
</reference>
<accession>A0A8D8A1D6</accession>
<dbReference type="EMBL" id="HBUE01183469">
    <property type="protein sequence ID" value="CAG6521664.1"/>
    <property type="molecule type" value="Transcribed_RNA"/>
</dbReference>
<dbReference type="EMBL" id="HBUE01007349">
    <property type="protein sequence ID" value="CAG6446649.1"/>
    <property type="molecule type" value="Transcribed_RNA"/>
</dbReference>
<protein>
    <submittedName>
        <fullName evidence="2">(northern house mosquito) hypothetical protein</fullName>
    </submittedName>
</protein>
<dbReference type="EMBL" id="HBUE01007345">
    <property type="protein sequence ID" value="CAG6446644.1"/>
    <property type="molecule type" value="Transcribed_RNA"/>
</dbReference>
<sequence>MLYAAAVGRSPSVLESSPIEGGSQSLKNLHSPNGRGRRTGLGKTVRRSTSTASVRRGTSSHAPKGTPVEGFIPQQCIRERGQMSTARAGNVPLSADWRRLAFLYQLPESLLKQVHLRNVPALLYSTN</sequence>
<feature type="region of interest" description="Disordered" evidence="1">
    <location>
        <begin position="1"/>
        <end position="71"/>
    </location>
</feature>
<organism evidence="2">
    <name type="scientific">Culex pipiens</name>
    <name type="common">House mosquito</name>
    <dbReference type="NCBI Taxonomy" id="7175"/>
    <lineage>
        <taxon>Eukaryota</taxon>
        <taxon>Metazoa</taxon>
        <taxon>Ecdysozoa</taxon>
        <taxon>Arthropoda</taxon>
        <taxon>Hexapoda</taxon>
        <taxon>Insecta</taxon>
        <taxon>Pterygota</taxon>
        <taxon>Neoptera</taxon>
        <taxon>Endopterygota</taxon>
        <taxon>Diptera</taxon>
        <taxon>Nematocera</taxon>
        <taxon>Culicoidea</taxon>
        <taxon>Culicidae</taxon>
        <taxon>Culicinae</taxon>
        <taxon>Culicini</taxon>
        <taxon>Culex</taxon>
        <taxon>Culex</taxon>
    </lineage>
</organism>
<proteinExistence type="predicted"/>